<evidence type="ECO:0000313" key="2">
    <source>
        <dbReference type="EMBL" id="QHQ35004.1"/>
    </source>
</evidence>
<feature type="compositionally biased region" description="Polar residues" evidence="1">
    <location>
        <begin position="351"/>
        <end position="366"/>
    </location>
</feature>
<dbReference type="Proteomes" id="UP000464495">
    <property type="component" value="Chromosome"/>
</dbReference>
<proteinExistence type="predicted"/>
<feature type="region of interest" description="Disordered" evidence="1">
    <location>
        <begin position="101"/>
        <end position="125"/>
    </location>
</feature>
<protein>
    <submittedName>
        <fullName evidence="2">Uncharacterized protein</fullName>
    </submittedName>
</protein>
<organism evidence="2 3">
    <name type="scientific">Algicella marina</name>
    <dbReference type="NCBI Taxonomy" id="2683284"/>
    <lineage>
        <taxon>Bacteria</taxon>
        <taxon>Pseudomonadati</taxon>
        <taxon>Pseudomonadota</taxon>
        <taxon>Alphaproteobacteria</taxon>
        <taxon>Rhodobacterales</taxon>
        <taxon>Paracoccaceae</taxon>
        <taxon>Algicella</taxon>
    </lineage>
</organism>
<gene>
    <name evidence="2" type="ORF">GO499_07250</name>
</gene>
<feature type="compositionally biased region" description="Acidic residues" evidence="1">
    <location>
        <begin position="321"/>
        <end position="337"/>
    </location>
</feature>
<dbReference type="KEGG" id="amaq:GO499_07250"/>
<feature type="compositionally biased region" description="Acidic residues" evidence="1">
    <location>
        <begin position="194"/>
        <end position="204"/>
    </location>
</feature>
<name>A0A6P1SWF4_9RHOB</name>
<reference evidence="2 3" key="1">
    <citation type="submission" date="2019-12" db="EMBL/GenBank/DDBJ databases">
        <title>Complete genome sequence of Algicella marina strain 9Alg 56(T) isolated from the red alga Tichocarpus crinitus.</title>
        <authorList>
            <person name="Kim S.-G."/>
            <person name="Nedashkovskaya O.I."/>
        </authorList>
    </citation>
    <scope>NUCLEOTIDE SEQUENCE [LARGE SCALE GENOMIC DNA]</scope>
    <source>
        <strain evidence="2 3">9Alg 56</strain>
    </source>
</reference>
<feature type="compositionally biased region" description="Acidic residues" evidence="1">
    <location>
        <begin position="163"/>
        <end position="184"/>
    </location>
</feature>
<dbReference type="RefSeq" id="WP_161861569.1">
    <property type="nucleotide sequence ID" value="NZ_CP046620.1"/>
</dbReference>
<dbReference type="AlphaFoldDB" id="A0A6P1SWF4"/>
<dbReference type="EMBL" id="CP046620">
    <property type="protein sequence ID" value="QHQ35004.1"/>
    <property type="molecule type" value="Genomic_DNA"/>
</dbReference>
<feature type="region of interest" description="Disordered" evidence="1">
    <location>
        <begin position="151"/>
        <end position="495"/>
    </location>
</feature>
<evidence type="ECO:0000313" key="3">
    <source>
        <dbReference type="Proteomes" id="UP000464495"/>
    </source>
</evidence>
<feature type="compositionally biased region" description="Basic and acidic residues" evidence="1">
    <location>
        <begin position="236"/>
        <end position="247"/>
    </location>
</feature>
<keyword evidence="3" id="KW-1185">Reference proteome</keyword>
<feature type="compositionally biased region" description="Acidic residues" evidence="1">
    <location>
        <begin position="224"/>
        <end position="235"/>
    </location>
</feature>
<accession>A0A6P1SWF4</accession>
<evidence type="ECO:0000256" key="1">
    <source>
        <dbReference type="SAM" id="MobiDB-lite"/>
    </source>
</evidence>
<sequence length="637" mass="68171">MDDVKTLKISYGDFNCQLEGFDNPFPIMRKVVNFFEARKGDPDFAQGDLSDAVNELVNVIARVSGANEVDAARITTGLALRNLDVLPPIAPGEFDIDNVEASSAEVTEETDRHSPPGLDSGDEEVEQLAADDQALPPAADTDEALAEALEEPAFDTSSSDVFDSIEESESVSEELIDTVEDEDPTASSFASAVADDEDEDDDIDLSGYDFSADDDEASATSIEAELDAQAEEVTEEEKVAAVHAHSEDQDESIETEPALDTFDTDEFILSRSDQVEDPEVEKEDEEPLVLGNALANEEADSPLLLDGAMTSRLPPNADPDLLPDPEEAEAEASEEEAMPLTLSAAEKVPSDASQASGDGNFMNRTLGSLRGSRAKGESSPSDEPADAPESAKPRSGLAGLKMPKLGRKAEEPKGAPQPLSVVSTDEAPKEPIEQSVAARQEENALRRLRIIRNPEDAAADTPPQEQADEPATKPAPAQLEPAPEPAAKKPAAARAAADNEIANKLHASFTAAASGSTKVAIEFDADEFDDDGEDMSPRRYAHLMGASALPDLMETAAAYLMLIEGESAFSRNQIMQIVDKIGDDTKFSAEAKIKSFGKLMRGSRLTRADDGRFVLSAQAMQSFIEKMDAYDEAEENA</sequence>
<feature type="compositionally biased region" description="Acidic residues" evidence="1">
    <location>
        <begin position="275"/>
        <end position="287"/>
    </location>
</feature>